<keyword evidence="4" id="KW-1185">Reference proteome</keyword>
<dbReference type="Pfam" id="PF14625">
    <property type="entry name" value="Lustrin_cystein"/>
    <property type="match status" value="2"/>
</dbReference>
<dbReference type="PROSITE" id="PS00280">
    <property type="entry name" value="BPTI_KUNITZ_1"/>
    <property type="match status" value="2"/>
</dbReference>
<dbReference type="SUPFAM" id="SSF57362">
    <property type="entry name" value="BPTI-like"/>
    <property type="match status" value="3"/>
</dbReference>
<dbReference type="InterPro" id="IPR002223">
    <property type="entry name" value="Kunitz_BPTI"/>
</dbReference>
<protein>
    <recommendedName>
        <fullName evidence="2">BPTI/Kunitz inhibitor domain-containing protein</fullName>
    </recommendedName>
</protein>
<reference evidence="4" key="1">
    <citation type="journal article" date="2015" name="Nat. Genet.">
        <title>The genome and transcriptome of the zoonotic hookworm Ancylostoma ceylanicum identify infection-specific gene families.</title>
        <authorList>
            <person name="Schwarz E.M."/>
            <person name="Hu Y."/>
            <person name="Antoshechkin I."/>
            <person name="Miller M.M."/>
            <person name="Sternberg P.W."/>
            <person name="Aroian R.V."/>
        </authorList>
    </citation>
    <scope>NUCLEOTIDE SEQUENCE</scope>
    <source>
        <strain evidence="4">HY135</strain>
    </source>
</reference>
<dbReference type="OrthoDB" id="196393at2759"/>
<dbReference type="SMART" id="SM00131">
    <property type="entry name" value="KU"/>
    <property type="match status" value="2"/>
</dbReference>
<sequence>MIIAVYLLLSEVAHASDLGGVLCRLPKDEGYECGIVGAAHSAFYFDADIGECIEFMFKGCGGNQNRFASKEDCLQGCKSLTLCGKGLPLMDFAGNIKRCDAHRVPCPGSHQCVGHGMESVCCQKADRICQASLNAGNACGIPPQTRYYYDAPSKLCRPFTFTGCGGNENNFKTKGECTQFCSAENFVCGSPLEDRNNRRLYSKEFTWSFNYKTGDCEMKEHAIGDEQWNAFASQEQCIDFCVGTCPNHLEVHYNTLTGQPQLCDAKANTGCPLGYECVQTSPFAAVCCRTKPTCPAAESIALLEFSVEVKVAAVMRCLCKPHALLTRGRVFTGHA</sequence>
<dbReference type="InterPro" id="IPR036880">
    <property type="entry name" value="Kunitz_BPTI_sf"/>
</dbReference>
<dbReference type="Gene3D" id="4.10.410.10">
    <property type="entry name" value="Pancreatic trypsin inhibitor Kunitz domain"/>
    <property type="match status" value="2"/>
</dbReference>
<dbReference type="Pfam" id="PF00014">
    <property type="entry name" value="Kunitz_BPTI"/>
    <property type="match status" value="2"/>
</dbReference>
<dbReference type="PROSITE" id="PS50279">
    <property type="entry name" value="BPTI_KUNITZ_2"/>
    <property type="match status" value="2"/>
</dbReference>
<feature type="domain" description="BPTI/Kunitz inhibitor" evidence="2">
    <location>
        <begin position="129"/>
        <end position="181"/>
    </location>
</feature>
<dbReference type="EMBL" id="JARK01001683">
    <property type="protein sequence ID" value="EYB82917.1"/>
    <property type="molecule type" value="Genomic_DNA"/>
</dbReference>
<dbReference type="Proteomes" id="UP000024635">
    <property type="component" value="Unassembled WGS sequence"/>
</dbReference>
<name>A0A016RXV4_9BILA</name>
<dbReference type="AlphaFoldDB" id="A0A016RXV4"/>
<evidence type="ECO:0000259" key="2">
    <source>
        <dbReference type="PROSITE" id="PS50279"/>
    </source>
</evidence>
<feature type="signal peptide" evidence="1">
    <location>
        <begin position="1"/>
        <end position="15"/>
    </location>
</feature>
<keyword evidence="1" id="KW-0732">Signal</keyword>
<evidence type="ECO:0000313" key="3">
    <source>
        <dbReference type="EMBL" id="EYB82917.1"/>
    </source>
</evidence>
<evidence type="ECO:0000313" key="4">
    <source>
        <dbReference type="Proteomes" id="UP000024635"/>
    </source>
</evidence>
<feature type="domain" description="BPTI/Kunitz inhibitor" evidence="2">
    <location>
        <begin position="23"/>
        <end position="77"/>
    </location>
</feature>
<evidence type="ECO:0000256" key="1">
    <source>
        <dbReference type="SAM" id="SignalP"/>
    </source>
</evidence>
<dbReference type="PANTHER" id="PTHR46339">
    <property type="entry name" value="PROTEIN CBG15282-RELATED"/>
    <property type="match status" value="1"/>
</dbReference>
<accession>A0A016RXV4</accession>
<organism evidence="3 4">
    <name type="scientific">Ancylostoma ceylanicum</name>
    <dbReference type="NCBI Taxonomy" id="53326"/>
    <lineage>
        <taxon>Eukaryota</taxon>
        <taxon>Metazoa</taxon>
        <taxon>Ecdysozoa</taxon>
        <taxon>Nematoda</taxon>
        <taxon>Chromadorea</taxon>
        <taxon>Rhabditida</taxon>
        <taxon>Rhabditina</taxon>
        <taxon>Rhabditomorpha</taxon>
        <taxon>Strongyloidea</taxon>
        <taxon>Ancylostomatidae</taxon>
        <taxon>Ancylostomatinae</taxon>
        <taxon>Ancylostoma</taxon>
    </lineage>
</organism>
<comment type="caution">
    <text evidence="3">The sequence shown here is derived from an EMBL/GenBank/DDBJ whole genome shotgun (WGS) entry which is preliminary data.</text>
</comment>
<dbReference type="GO" id="GO:0004867">
    <property type="term" value="F:serine-type endopeptidase inhibitor activity"/>
    <property type="evidence" value="ECO:0007669"/>
    <property type="project" value="InterPro"/>
</dbReference>
<dbReference type="CDD" id="cd00109">
    <property type="entry name" value="Kunitz-type"/>
    <property type="match status" value="1"/>
</dbReference>
<proteinExistence type="predicted"/>
<dbReference type="InterPro" id="IPR020901">
    <property type="entry name" value="Prtase_inh_Kunz-CS"/>
</dbReference>
<dbReference type="STRING" id="53326.A0A016RXV4"/>
<feature type="chain" id="PRO_5012226767" description="BPTI/Kunitz inhibitor domain-containing protein" evidence="1">
    <location>
        <begin position="16"/>
        <end position="335"/>
    </location>
</feature>
<gene>
    <name evidence="3" type="primary">Acey_s0347.g3158</name>
    <name evidence="3" type="ORF">Y032_0347g3158</name>
</gene>
<dbReference type="InterPro" id="IPR028150">
    <property type="entry name" value="Lustrin_cystein"/>
</dbReference>
<dbReference type="InterPro" id="IPR006150">
    <property type="entry name" value="Cys_repeat_1"/>
</dbReference>
<dbReference type="PANTHER" id="PTHR46339:SF10">
    <property type="entry name" value="BPTI_KUNITZ INHIBITOR DOMAIN-CONTAINING PROTEIN"/>
    <property type="match status" value="1"/>
</dbReference>
<dbReference type="SMART" id="SM00289">
    <property type="entry name" value="WR1"/>
    <property type="match status" value="2"/>
</dbReference>
<dbReference type="InterPro" id="IPR053014">
    <property type="entry name" value="Cuticle_assoc_divergent"/>
</dbReference>